<evidence type="ECO:0000259" key="3">
    <source>
        <dbReference type="Pfam" id="PF01408"/>
    </source>
</evidence>
<feature type="region of interest" description="Disordered" evidence="1">
    <location>
        <begin position="37"/>
        <end position="59"/>
    </location>
</feature>
<feature type="signal peptide" evidence="2">
    <location>
        <begin position="1"/>
        <end position="34"/>
    </location>
</feature>
<dbReference type="SUPFAM" id="SSF51735">
    <property type="entry name" value="NAD(P)-binding Rossmann-fold domains"/>
    <property type="match status" value="1"/>
</dbReference>
<dbReference type="RefSeq" id="WP_252817149.1">
    <property type="nucleotide sequence ID" value="NZ_JAMXQS010000003.1"/>
</dbReference>
<dbReference type="SUPFAM" id="SSF55347">
    <property type="entry name" value="Glyceraldehyde-3-phosphate dehydrogenase-like, C-terminal domain"/>
    <property type="match status" value="1"/>
</dbReference>
<protein>
    <submittedName>
        <fullName evidence="5">Gfo/Idh/MocA family oxidoreductase</fullName>
    </submittedName>
</protein>
<dbReference type="Gene3D" id="3.40.50.720">
    <property type="entry name" value="NAD(P)-binding Rossmann-like Domain"/>
    <property type="match status" value="1"/>
</dbReference>
<dbReference type="Proteomes" id="UP001205906">
    <property type="component" value="Unassembled WGS sequence"/>
</dbReference>
<dbReference type="InterPro" id="IPR036291">
    <property type="entry name" value="NAD(P)-bd_dom_sf"/>
</dbReference>
<dbReference type="PROSITE" id="PS51318">
    <property type="entry name" value="TAT"/>
    <property type="match status" value="1"/>
</dbReference>
<accession>A0ABT1C3H8</accession>
<dbReference type="InterPro" id="IPR051450">
    <property type="entry name" value="Gfo/Idh/MocA_Oxidoreductases"/>
</dbReference>
<dbReference type="InterPro" id="IPR004104">
    <property type="entry name" value="Gfo/Idh/MocA-like_OxRdtase_C"/>
</dbReference>
<dbReference type="EMBL" id="JAMXQS010000003">
    <property type="protein sequence ID" value="MCO6049374.1"/>
    <property type="molecule type" value="Genomic_DNA"/>
</dbReference>
<dbReference type="Pfam" id="PF02894">
    <property type="entry name" value="GFO_IDH_MocA_C"/>
    <property type="match status" value="1"/>
</dbReference>
<comment type="caution">
    <text evidence="5">The sequence shown here is derived from an EMBL/GenBank/DDBJ whole genome shotgun (WGS) entry which is preliminary data.</text>
</comment>
<feature type="compositionally biased region" description="Basic and acidic residues" evidence="1">
    <location>
        <begin position="48"/>
        <end position="59"/>
    </location>
</feature>
<reference evidence="5 6" key="1">
    <citation type="submission" date="2022-06" db="EMBL/GenBank/DDBJ databases">
        <title>Mesorhizobium sp. strain RP14 Genome sequencing and assembly.</title>
        <authorList>
            <person name="Kim I."/>
        </authorList>
    </citation>
    <scope>NUCLEOTIDE SEQUENCE [LARGE SCALE GENOMIC DNA]</scope>
    <source>
        <strain evidence="6">RP14(2022)</strain>
    </source>
</reference>
<feature type="domain" description="Gfo/Idh/MocA-like oxidoreductase C-terminal" evidence="4">
    <location>
        <begin position="200"/>
        <end position="399"/>
    </location>
</feature>
<keyword evidence="6" id="KW-1185">Reference proteome</keyword>
<sequence>MNQSSLSHPSRRKFVGGLTVGLSGLMAASSVASAQGNAAIPATPTGRPEPKLEKKPTGPEAEKLGWAVVGLGDFAQGYALPALARASLSKPVALVSGSQDKLQTVGARYAIPESSFYAYDTMAKMRDNAEVAAVYIITPNSTHAELTIKALEAGKHVLCEKPMANSPAECQRMIDAAKAANRKLMVAYRVHWEPHNIRAKEMVDKGELGDVWFAASDHHRPLDPSLPRDEWRMKKAIAGGGSLVDIGVYSLNGLIWLLGEAPSRVAATMFSPPNDPRFAEVECTFSAQLVFPSGRRANISSGYDATKKRADLFGSKATVVLDPATEYEGNKLSVFSDKGVQEVKTKDGSEVQFTGEIDHFSQVIRENIPIKTPGEMGLRDVRLIEALYKAADAGQWVDLNPDMTVKGA</sequence>
<dbReference type="Pfam" id="PF01408">
    <property type="entry name" value="GFO_IDH_MocA"/>
    <property type="match status" value="1"/>
</dbReference>
<evidence type="ECO:0000313" key="5">
    <source>
        <dbReference type="EMBL" id="MCO6049374.1"/>
    </source>
</evidence>
<name>A0ABT1C3H8_9HYPH</name>
<dbReference type="InterPro" id="IPR008354">
    <property type="entry name" value="Glc-Fru_OxRdtase_bac"/>
</dbReference>
<feature type="domain" description="Gfo/Idh/MocA-like oxidoreductase N-terminal" evidence="3">
    <location>
        <begin position="65"/>
        <end position="188"/>
    </location>
</feature>
<gene>
    <name evidence="5" type="ORF">NGM99_06175</name>
</gene>
<keyword evidence="2" id="KW-0732">Signal</keyword>
<dbReference type="InterPro" id="IPR006311">
    <property type="entry name" value="TAT_signal"/>
</dbReference>
<dbReference type="PRINTS" id="PR01775">
    <property type="entry name" value="GLFROXRDTASE"/>
</dbReference>
<dbReference type="Gene3D" id="3.30.360.10">
    <property type="entry name" value="Dihydrodipicolinate Reductase, domain 2"/>
    <property type="match status" value="1"/>
</dbReference>
<evidence type="ECO:0000256" key="1">
    <source>
        <dbReference type="SAM" id="MobiDB-lite"/>
    </source>
</evidence>
<proteinExistence type="predicted"/>
<organism evidence="5 6">
    <name type="scientific">Mesorhizobium liriopis</name>
    <dbReference type="NCBI Taxonomy" id="2953882"/>
    <lineage>
        <taxon>Bacteria</taxon>
        <taxon>Pseudomonadati</taxon>
        <taxon>Pseudomonadota</taxon>
        <taxon>Alphaproteobacteria</taxon>
        <taxon>Hyphomicrobiales</taxon>
        <taxon>Phyllobacteriaceae</taxon>
        <taxon>Mesorhizobium</taxon>
    </lineage>
</organism>
<evidence type="ECO:0000259" key="4">
    <source>
        <dbReference type="Pfam" id="PF02894"/>
    </source>
</evidence>
<dbReference type="PANTHER" id="PTHR43377:SF1">
    <property type="entry name" value="BILIVERDIN REDUCTASE A"/>
    <property type="match status" value="1"/>
</dbReference>
<dbReference type="InterPro" id="IPR000683">
    <property type="entry name" value="Gfo/Idh/MocA-like_OxRdtase_N"/>
</dbReference>
<evidence type="ECO:0000313" key="6">
    <source>
        <dbReference type="Proteomes" id="UP001205906"/>
    </source>
</evidence>
<dbReference type="PANTHER" id="PTHR43377">
    <property type="entry name" value="BILIVERDIN REDUCTASE A"/>
    <property type="match status" value="1"/>
</dbReference>
<evidence type="ECO:0000256" key="2">
    <source>
        <dbReference type="SAM" id="SignalP"/>
    </source>
</evidence>
<feature type="chain" id="PRO_5045052019" evidence="2">
    <location>
        <begin position="35"/>
        <end position="408"/>
    </location>
</feature>